<evidence type="ECO:0000313" key="3">
    <source>
        <dbReference type="Proteomes" id="UP000024284"/>
    </source>
</evidence>
<dbReference type="InterPro" id="IPR011010">
    <property type="entry name" value="DNA_brk_join_enz"/>
</dbReference>
<sequence length="737" mass="81675">MTAPAYVPALAFDDRPVLTIVPLKPGHSREALSRVGDPSWDLGPAVFRENARRCHVTVHFDVLEHADVQATMRAYLYARLNVDLPGYRPKLLPACIRQAFNRARRFFGFARGRLGVLDLSRIDPALIDAYARHLRDDPARRPVIVGHLLEVIIDLYHYRDHLPGGGLSFEPWEGRAPARVAGYRHVRENRTPRMPEGIITPLLAWSLRYVTVFAQDIFAARRELDRLEAQRDRWFAAERGLAHAERRQRQRMRLQRYFRSRARQGRGVPVWVSPPNGSASIDPASGTTMPVVNVQLLHLHVGVDAAAEPAMHLTLAGGASDLIEAAIADMGVEPGGMDTPISIDPDRGLPWRPRFDAKSLILEERMLQAAAYVVCAYLTGMRDCEVQAMRRGCLTLKRSEDGVVSRHRVRSTAYKGKGSGGAPAEWVTIAPVADAISVLELLCKRAADARGLDTLWPVLSLTRSRKSHVSAEIVRQINAYRDHLNTLFGSDEAPAIPPGPDGKPWRITTRQFRRTIAWHIANRPFGTVAGMIQYKHASVAAFEGYAGSSASGFRAEVETQRGLGQLDDLLDYFDRRRGGASLSGPAGRRIERVLDETATQLSPLPAMIADRSRLRTMLASLARTLHVGTLADCFFDPATALCLKRATDSSANRPLTALCEPTRCPNACIAERHRPIWERSATEARMLLREKRLPGLQRAALQHEVDRIEGVLAQIAPEGATPPFRAAVEGEEGLEMG</sequence>
<dbReference type="AlphaFoldDB" id="A0A086P9N3"/>
<dbReference type="eggNOG" id="COG0582">
    <property type="taxonomic scope" value="Bacteria"/>
</dbReference>
<dbReference type="InterPro" id="IPR013762">
    <property type="entry name" value="Integrase-like_cat_sf"/>
</dbReference>
<dbReference type="GO" id="GO:0015074">
    <property type="term" value="P:DNA integration"/>
    <property type="evidence" value="ECO:0007669"/>
    <property type="project" value="InterPro"/>
</dbReference>
<organism evidence="2 3">
    <name type="scientific">Sphingobium herbicidovorans (strain ATCC 700291 / DSM 11019 / CCUG 56400 / KCTC 2939 / LMG 18315 / NBRC 16415 / MH)</name>
    <name type="common">Sphingomonas herbicidovorans</name>
    <dbReference type="NCBI Taxonomy" id="1219045"/>
    <lineage>
        <taxon>Bacteria</taxon>
        <taxon>Pseudomonadati</taxon>
        <taxon>Pseudomonadota</taxon>
        <taxon>Alphaproteobacteria</taxon>
        <taxon>Sphingomonadales</taxon>
        <taxon>Sphingomonadaceae</taxon>
        <taxon>Sphingobium</taxon>
    </lineage>
</organism>
<proteinExistence type="predicted"/>
<keyword evidence="1" id="KW-0233">DNA recombination</keyword>
<dbReference type="GO" id="GO:0006310">
    <property type="term" value="P:DNA recombination"/>
    <property type="evidence" value="ECO:0007669"/>
    <property type="project" value="UniProtKB-KW"/>
</dbReference>
<name>A0A086P9N3_SPHHM</name>
<protein>
    <submittedName>
        <fullName evidence="2">Phage integrase family protein</fullName>
    </submittedName>
</protein>
<dbReference type="Gene3D" id="1.10.443.10">
    <property type="entry name" value="Intergrase catalytic core"/>
    <property type="match status" value="1"/>
</dbReference>
<comment type="caution">
    <text evidence="2">The sequence shown here is derived from an EMBL/GenBank/DDBJ whole genome shotgun (WGS) entry which is preliminary data.</text>
</comment>
<keyword evidence="3" id="KW-1185">Reference proteome</keyword>
<evidence type="ECO:0000313" key="2">
    <source>
        <dbReference type="EMBL" id="KFG90101.1"/>
    </source>
</evidence>
<dbReference type="PATRIC" id="fig|1219045.3.peg.2200"/>
<reference evidence="2" key="1">
    <citation type="submission" date="2014-08" db="EMBL/GenBank/DDBJ databases">
        <title>Draft genome sequences of Sphingobium herbicidovorans.</title>
        <authorList>
            <person name="Gan H.M."/>
            <person name="Gan H.Y."/>
            <person name="Savka M.A."/>
        </authorList>
    </citation>
    <scope>NUCLEOTIDE SEQUENCE [LARGE SCALE GENOMIC DNA]</scope>
    <source>
        <strain evidence="2">NBRC 16415</strain>
    </source>
</reference>
<dbReference type="STRING" id="76947.GCA_002080435_00173"/>
<gene>
    <name evidence="2" type="ORF">BV98_002159</name>
</gene>
<dbReference type="EMBL" id="JFZA02000016">
    <property type="protein sequence ID" value="KFG90101.1"/>
    <property type="molecule type" value="Genomic_DNA"/>
</dbReference>
<dbReference type="Proteomes" id="UP000024284">
    <property type="component" value="Unassembled WGS sequence"/>
</dbReference>
<dbReference type="SUPFAM" id="SSF56349">
    <property type="entry name" value="DNA breaking-rejoining enzymes"/>
    <property type="match status" value="1"/>
</dbReference>
<dbReference type="OrthoDB" id="7431390at2"/>
<dbReference type="GO" id="GO:0003677">
    <property type="term" value="F:DNA binding"/>
    <property type="evidence" value="ECO:0007669"/>
    <property type="project" value="InterPro"/>
</dbReference>
<accession>A0A086P9N3</accession>
<dbReference type="RefSeq" id="WP_015449375.1">
    <property type="nucleotide sequence ID" value="NZ_BCZD01000054.1"/>
</dbReference>
<evidence type="ECO:0000256" key="1">
    <source>
        <dbReference type="ARBA" id="ARBA00023172"/>
    </source>
</evidence>